<evidence type="ECO:0000313" key="1">
    <source>
        <dbReference type="EMBL" id="WOO79698.1"/>
    </source>
</evidence>
<accession>A0AAF0Y3M8</accession>
<protein>
    <submittedName>
        <fullName evidence="1">Uncharacterized protein</fullName>
    </submittedName>
</protein>
<dbReference type="EMBL" id="CP086715">
    <property type="protein sequence ID" value="WOO79698.1"/>
    <property type="molecule type" value="Genomic_DNA"/>
</dbReference>
<sequence length="121" mass="13636">MVMSHRHAVEYLKKRKQEGLIAGAYAPALVDCHEGVLLHTSFVRDLLEFCQRHDVVVLMEEHYLDTTQQETRPAAVLVIMDARSGSATSEVMDSIRSLAKYRLGKTYASALLNPTQRIHQA</sequence>
<dbReference type="RefSeq" id="XP_062625730.1">
    <property type="nucleotide sequence ID" value="XM_062769746.1"/>
</dbReference>
<proteinExistence type="predicted"/>
<name>A0AAF0Y3M8_9TREE</name>
<dbReference type="Proteomes" id="UP000827549">
    <property type="component" value="Chromosome 2"/>
</dbReference>
<reference evidence="1" key="1">
    <citation type="submission" date="2023-10" db="EMBL/GenBank/DDBJ databases">
        <authorList>
            <person name="Noh H."/>
        </authorList>
    </citation>
    <scope>NUCLEOTIDE SEQUENCE</scope>
    <source>
        <strain evidence="1">DUCC4014</strain>
    </source>
</reference>
<organism evidence="1 2">
    <name type="scientific">Vanrija pseudolonga</name>
    <dbReference type="NCBI Taxonomy" id="143232"/>
    <lineage>
        <taxon>Eukaryota</taxon>
        <taxon>Fungi</taxon>
        <taxon>Dikarya</taxon>
        <taxon>Basidiomycota</taxon>
        <taxon>Agaricomycotina</taxon>
        <taxon>Tremellomycetes</taxon>
        <taxon>Trichosporonales</taxon>
        <taxon>Trichosporonaceae</taxon>
        <taxon>Vanrija</taxon>
    </lineage>
</organism>
<evidence type="ECO:0000313" key="2">
    <source>
        <dbReference type="Proteomes" id="UP000827549"/>
    </source>
</evidence>
<gene>
    <name evidence="1" type="ORF">LOC62_02G003218</name>
</gene>
<dbReference type="AlphaFoldDB" id="A0AAF0Y3M8"/>
<dbReference type="GeneID" id="87806464"/>
<keyword evidence="2" id="KW-1185">Reference proteome</keyword>